<organism evidence="1 2">
    <name type="scientific">Ricinus communis</name>
    <name type="common">Castor bean</name>
    <dbReference type="NCBI Taxonomy" id="3988"/>
    <lineage>
        <taxon>Eukaryota</taxon>
        <taxon>Viridiplantae</taxon>
        <taxon>Streptophyta</taxon>
        <taxon>Embryophyta</taxon>
        <taxon>Tracheophyta</taxon>
        <taxon>Spermatophyta</taxon>
        <taxon>Magnoliopsida</taxon>
        <taxon>eudicotyledons</taxon>
        <taxon>Gunneridae</taxon>
        <taxon>Pentapetalae</taxon>
        <taxon>rosids</taxon>
        <taxon>fabids</taxon>
        <taxon>Malpighiales</taxon>
        <taxon>Euphorbiaceae</taxon>
        <taxon>Acalyphoideae</taxon>
        <taxon>Acalypheae</taxon>
        <taxon>Ricinus</taxon>
    </lineage>
</organism>
<dbReference type="AlphaFoldDB" id="B9RZU9"/>
<keyword evidence="2" id="KW-1185">Reference proteome</keyword>
<evidence type="ECO:0000313" key="2">
    <source>
        <dbReference type="Proteomes" id="UP000008311"/>
    </source>
</evidence>
<protein>
    <submittedName>
        <fullName evidence="1">Uncharacterized protein</fullName>
    </submittedName>
</protein>
<dbReference type="Proteomes" id="UP000008311">
    <property type="component" value="Unassembled WGS sequence"/>
</dbReference>
<gene>
    <name evidence="1" type="ORF">RCOM_1001670</name>
</gene>
<dbReference type="InParanoid" id="B9RZU9"/>
<accession>B9RZU9</accession>
<reference evidence="2" key="1">
    <citation type="journal article" date="2010" name="Nat. Biotechnol.">
        <title>Draft genome sequence of the oilseed species Ricinus communis.</title>
        <authorList>
            <person name="Chan A.P."/>
            <person name="Crabtree J."/>
            <person name="Zhao Q."/>
            <person name="Lorenzi H."/>
            <person name="Orvis J."/>
            <person name="Puiu D."/>
            <person name="Melake-Berhan A."/>
            <person name="Jones K.M."/>
            <person name="Redman J."/>
            <person name="Chen G."/>
            <person name="Cahoon E.B."/>
            <person name="Gedil M."/>
            <person name="Stanke M."/>
            <person name="Haas B.J."/>
            <person name="Wortman J.R."/>
            <person name="Fraser-Liggett C.M."/>
            <person name="Ravel J."/>
            <person name="Rabinowicz P.D."/>
        </authorList>
    </citation>
    <scope>NUCLEOTIDE SEQUENCE [LARGE SCALE GENOMIC DNA]</scope>
    <source>
        <strain evidence="2">cv. Hale</strain>
    </source>
</reference>
<evidence type="ECO:0000313" key="1">
    <source>
        <dbReference type="EMBL" id="EEF43132.1"/>
    </source>
</evidence>
<proteinExistence type="predicted"/>
<name>B9RZU9_RICCO</name>
<sequence length="54" mass="6197">MACGHMASSLLRVQDSTPRPLTGAAFIPIKSSLLEHWLLYLKFMRRIYMVLSMD</sequence>
<dbReference type="EMBL" id="EQ973835">
    <property type="protein sequence ID" value="EEF43132.1"/>
    <property type="molecule type" value="Genomic_DNA"/>
</dbReference>